<comment type="caution">
    <text evidence="1">The sequence shown here is derived from an EMBL/GenBank/DDBJ whole genome shotgun (WGS) entry which is preliminary data.</text>
</comment>
<feature type="non-terminal residue" evidence="1">
    <location>
        <position position="1"/>
    </location>
</feature>
<dbReference type="EMBL" id="RCHS01004285">
    <property type="protein sequence ID" value="RMX36615.1"/>
    <property type="molecule type" value="Genomic_DNA"/>
</dbReference>
<dbReference type="AlphaFoldDB" id="A0A3M6T5B7"/>
<dbReference type="OrthoDB" id="10059293at2759"/>
<keyword evidence="2" id="KW-1185">Reference proteome</keyword>
<sequence>NTDLVPLTRTPGLTGNKKVDQLRDNCLPQYPKHNCHNVKVIPCAVVSTVLQLYHGTVSCQRNHQRPPHFHPNISIFTRNLGMLQFLFGLRTIATTKEKSWQLEGVATSAKQMKKIQRYHGLVITHNVLSTSNPLDSEINVPVYTMKKNLMAILHHAIKAGDSAKQHRFCPPDRNSWSDWQQEC</sequence>
<organism evidence="1 2">
    <name type="scientific">Pocillopora damicornis</name>
    <name type="common">Cauliflower coral</name>
    <name type="synonym">Millepora damicornis</name>
    <dbReference type="NCBI Taxonomy" id="46731"/>
    <lineage>
        <taxon>Eukaryota</taxon>
        <taxon>Metazoa</taxon>
        <taxon>Cnidaria</taxon>
        <taxon>Anthozoa</taxon>
        <taxon>Hexacorallia</taxon>
        <taxon>Scleractinia</taxon>
        <taxon>Astrocoeniina</taxon>
        <taxon>Pocilloporidae</taxon>
        <taxon>Pocillopora</taxon>
    </lineage>
</organism>
<feature type="non-terminal residue" evidence="1">
    <location>
        <position position="183"/>
    </location>
</feature>
<evidence type="ECO:0000313" key="1">
    <source>
        <dbReference type="EMBL" id="RMX36615.1"/>
    </source>
</evidence>
<protein>
    <submittedName>
        <fullName evidence="1">Uncharacterized protein</fullName>
    </submittedName>
</protein>
<proteinExistence type="predicted"/>
<accession>A0A3M6T5B7</accession>
<reference evidence="1 2" key="1">
    <citation type="journal article" date="2018" name="Sci. Rep.">
        <title>Comparative analysis of the Pocillopora damicornis genome highlights role of immune system in coral evolution.</title>
        <authorList>
            <person name="Cunning R."/>
            <person name="Bay R.A."/>
            <person name="Gillette P."/>
            <person name="Baker A.C."/>
            <person name="Traylor-Knowles N."/>
        </authorList>
    </citation>
    <scope>NUCLEOTIDE SEQUENCE [LARGE SCALE GENOMIC DNA]</scope>
    <source>
        <strain evidence="1">RSMAS</strain>
        <tissue evidence="1">Whole animal</tissue>
    </source>
</reference>
<dbReference type="Proteomes" id="UP000275408">
    <property type="component" value="Unassembled WGS sequence"/>
</dbReference>
<name>A0A3M6T5B7_POCDA</name>
<gene>
    <name evidence="1" type="ORF">pdam_00022418</name>
</gene>
<evidence type="ECO:0000313" key="2">
    <source>
        <dbReference type="Proteomes" id="UP000275408"/>
    </source>
</evidence>